<sequence length="159" mass="16921">MSRRLIIMRHAQAEQNAVTTDFDRALTAQGRAQATAVGGRLESAGLAPDHVLCSAANRTRQTWELVARGLSTDPTVAYETDLYSAAPDTAFELVNQVDADVRTLLLIGHNPTMAQLVAAFSGGSGHPHFPPASVAVVDVEADWLYTAPGTGSARILERP</sequence>
<dbReference type="PANTHER" id="PTHR47623:SF1">
    <property type="entry name" value="OS09G0287300 PROTEIN"/>
    <property type="match status" value="1"/>
</dbReference>
<dbReference type="InterPro" id="IPR013078">
    <property type="entry name" value="His_Pase_superF_clade-1"/>
</dbReference>
<gene>
    <name evidence="2" type="ORF">Nans01_15790</name>
</gene>
<evidence type="ECO:0000313" key="3">
    <source>
        <dbReference type="Proteomes" id="UP001165092"/>
    </source>
</evidence>
<protein>
    <submittedName>
        <fullName evidence="2">Phosphohistidine phosphatase</fullName>
    </submittedName>
</protein>
<name>A0A9W6P575_9ACTN</name>
<keyword evidence="3" id="KW-1185">Reference proteome</keyword>
<accession>A0A9W6P575</accession>
<dbReference type="AlphaFoldDB" id="A0A9W6P575"/>
<proteinExistence type="predicted"/>
<dbReference type="PANTHER" id="PTHR47623">
    <property type="entry name" value="OS09G0287300 PROTEIN"/>
    <property type="match status" value="1"/>
</dbReference>
<dbReference type="InterPro" id="IPR029033">
    <property type="entry name" value="His_PPase_superfam"/>
</dbReference>
<dbReference type="SUPFAM" id="SSF53254">
    <property type="entry name" value="Phosphoglycerate mutase-like"/>
    <property type="match status" value="1"/>
</dbReference>
<dbReference type="CDD" id="cd07067">
    <property type="entry name" value="HP_PGM_like"/>
    <property type="match status" value="1"/>
</dbReference>
<evidence type="ECO:0000256" key="1">
    <source>
        <dbReference type="PIRSR" id="PIRSR613078-2"/>
    </source>
</evidence>
<dbReference type="EMBL" id="BSQG01000002">
    <property type="protein sequence ID" value="GLU47228.1"/>
    <property type="molecule type" value="Genomic_DNA"/>
</dbReference>
<dbReference type="Proteomes" id="UP001165092">
    <property type="component" value="Unassembled WGS sequence"/>
</dbReference>
<feature type="binding site" evidence="1">
    <location>
        <position position="58"/>
    </location>
    <ligand>
        <name>substrate</name>
    </ligand>
</feature>
<dbReference type="SMART" id="SM00855">
    <property type="entry name" value="PGAM"/>
    <property type="match status" value="1"/>
</dbReference>
<reference evidence="2" key="1">
    <citation type="submission" date="2023-02" db="EMBL/GenBank/DDBJ databases">
        <title>Nocardiopsis ansamitocini NBRC 112285.</title>
        <authorList>
            <person name="Ichikawa N."/>
            <person name="Sato H."/>
            <person name="Tonouchi N."/>
        </authorList>
    </citation>
    <scope>NUCLEOTIDE SEQUENCE</scope>
    <source>
        <strain evidence="2">NBRC 112285</strain>
    </source>
</reference>
<evidence type="ECO:0000313" key="2">
    <source>
        <dbReference type="EMBL" id="GLU47228.1"/>
    </source>
</evidence>
<dbReference type="RefSeq" id="WP_285758249.1">
    <property type="nucleotide sequence ID" value="NZ_BSQG01000002.1"/>
</dbReference>
<dbReference type="Pfam" id="PF00300">
    <property type="entry name" value="His_Phos_1"/>
    <property type="match status" value="1"/>
</dbReference>
<comment type="caution">
    <text evidence="2">The sequence shown here is derived from an EMBL/GenBank/DDBJ whole genome shotgun (WGS) entry which is preliminary data.</text>
</comment>
<organism evidence="2 3">
    <name type="scientific">Nocardiopsis ansamitocini</name>
    <dbReference type="NCBI Taxonomy" id="1670832"/>
    <lineage>
        <taxon>Bacteria</taxon>
        <taxon>Bacillati</taxon>
        <taxon>Actinomycetota</taxon>
        <taxon>Actinomycetes</taxon>
        <taxon>Streptosporangiales</taxon>
        <taxon>Nocardiopsidaceae</taxon>
        <taxon>Nocardiopsis</taxon>
    </lineage>
</organism>
<dbReference type="Gene3D" id="3.40.50.1240">
    <property type="entry name" value="Phosphoglycerate mutase-like"/>
    <property type="match status" value="1"/>
</dbReference>